<proteinExistence type="predicted"/>
<keyword evidence="2" id="KW-0812">Transmembrane</keyword>
<keyword evidence="4" id="KW-1185">Reference proteome</keyword>
<organism evidence="3 4">
    <name type="scientific">Hyphobacterium vulgare</name>
    <dbReference type="NCBI Taxonomy" id="1736751"/>
    <lineage>
        <taxon>Bacteria</taxon>
        <taxon>Pseudomonadati</taxon>
        <taxon>Pseudomonadota</taxon>
        <taxon>Alphaproteobacteria</taxon>
        <taxon>Maricaulales</taxon>
        <taxon>Maricaulaceae</taxon>
        <taxon>Hyphobacterium</taxon>
    </lineage>
</organism>
<dbReference type="EMBL" id="JBHRSV010000001">
    <property type="protein sequence ID" value="MFC2925202.1"/>
    <property type="molecule type" value="Genomic_DNA"/>
</dbReference>
<dbReference type="RefSeq" id="WP_343164079.1">
    <property type="nucleotide sequence ID" value="NZ_JBHRSV010000001.1"/>
</dbReference>
<comment type="caution">
    <text evidence="3">The sequence shown here is derived from an EMBL/GenBank/DDBJ whole genome shotgun (WGS) entry which is preliminary data.</text>
</comment>
<keyword evidence="2" id="KW-0472">Membrane</keyword>
<gene>
    <name evidence="3" type="ORF">ACFOOR_03690</name>
</gene>
<protein>
    <submittedName>
        <fullName evidence="3">Uncharacterized protein</fullName>
    </submittedName>
</protein>
<feature type="region of interest" description="Disordered" evidence="1">
    <location>
        <begin position="1"/>
        <end position="26"/>
    </location>
</feature>
<name>A0ABV6ZUS8_9PROT</name>
<evidence type="ECO:0000256" key="1">
    <source>
        <dbReference type="SAM" id="MobiDB-lite"/>
    </source>
</evidence>
<feature type="transmembrane region" description="Helical" evidence="2">
    <location>
        <begin position="45"/>
        <end position="63"/>
    </location>
</feature>
<sequence>MTDATPKTPKTPKKKAETVKPDADDGIHPLARPFLWLDSKWARRAPFWIFLTAALGLLAWEFFHPRHAYSKWEEIFGFYEIEGFFGFCLAVLAGWPLRKLLWRSEDYYDREGSDD</sequence>
<evidence type="ECO:0000313" key="4">
    <source>
        <dbReference type="Proteomes" id="UP001595379"/>
    </source>
</evidence>
<evidence type="ECO:0000313" key="3">
    <source>
        <dbReference type="EMBL" id="MFC2925202.1"/>
    </source>
</evidence>
<dbReference type="Proteomes" id="UP001595379">
    <property type="component" value="Unassembled WGS sequence"/>
</dbReference>
<feature type="compositionally biased region" description="Basic and acidic residues" evidence="1">
    <location>
        <begin position="14"/>
        <end position="26"/>
    </location>
</feature>
<reference evidence="4" key="1">
    <citation type="journal article" date="2019" name="Int. J. Syst. Evol. Microbiol.">
        <title>The Global Catalogue of Microorganisms (GCM) 10K type strain sequencing project: providing services to taxonomists for standard genome sequencing and annotation.</title>
        <authorList>
            <consortium name="The Broad Institute Genomics Platform"/>
            <consortium name="The Broad Institute Genome Sequencing Center for Infectious Disease"/>
            <person name="Wu L."/>
            <person name="Ma J."/>
        </authorList>
    </citation>
    <scope>NUCLEOTIDE SEQUENCE [LARGE SCALE GENOMIC DNA]</scope>
    <source>
        <strain evidence="4">KCTC 52487</strain>
    </source>
</reference>
<keyword evidence="2" id="KW-1133">Transmembrane helix</keyword>
<feature type="transmembrane region" description="Helical" evidence="2">
    <location>
        <begin position="75"/>
        <end position="97"/>
    </location>
</feature>
<accession>A0ABV6ZUS8</accession>
<evidence type="ECO:0000256" key="2">
    <source>
        <dbReference type="SAM" id="Phobius"/>
    </source>
</evidence>